<dbReference type="InterPro" id="IPR000286">
    <property type="entry name" value="HDACs"/>
</dbReference>
<evidence type="ECO:0000259" key="2">
    <source>
        <dbReference type="Pfam" id="PF00850"/>
    </source>
</evidence>
<dbReference type="GO" id="GO:0004407">
    <property type="term" value="F:histone deacetylase activity"/>
    <property type="evidence" value="ECO:0007669"/>
    <property type="project" value="TreeGrafter"/>
</dbReference>
<dbReference type="Pfam" id="PF00850">
    <property type="entry name" value="Hist_deacetyl"/>
    <property type="match status" value="1"/>
</dbReference>
<dbReference type="Proteomes" id="UP000703269">
    <property type="component" value="Unassembled WGS sequence"/>
</dbReference>
<dbReference type="PANTHER" id="PTHR47558:SF1">
    <property type="entry name" value="HISTONE DEACETYLASE HOS3"/>
    <property type="match status" value="1"/>
</dbReference>
<dbReference type="AlphaFoldDB" id="A0A9P3GK52"/>
<evidence type="ECO:0000313" key="4">
    <source>
        <dbReference type="Proteomes" id="UP000703269"/>
    </source>
</evidence>
<reference evidence="3 4" key="1">
    <citation type="submission" date="2021-08" db="EMBL/GenBank/DDBJ databases">
        <title>Draft Genome Sequence of Phanerochaete sordida strain YK-624.</title>
        <authorList>
            <person name="Mori T."/>
            <person name="Dohra H."/>
            <person name="Suzuki T."/>
            <person name="Kawagishi H."/>
            <person name="Hirai H."/>
        </authorList>
    </citation>
    <scope>NUCLEOTIDE SEQUENCE [LARGE SCALE GENOMIC DNA]</scope>
    <source>
        <strain evidence="3 4">YK-624</strain>
    </source>
</reference>
<accession>A0A9P3GK52</accession>
<dbReference type="InterPro" id="IPR023696">
    <property type="entry name" value="Ureohydrolase_dom_sf"/>
</dbReference>
<gene>
    <name evidence="3" type="ORF">PsYK624_132070</name>
</gene>
<organism evidence="3 4">
    <name type="scientific">Phanerochaete sordida</name>
    <dbReference type="NCBI Taxonomy" id="48140"/>
    <lineage>
        <taxon>Eukaryota</taxon>
        <taxon>Fungi</taxon>
        <taxon>Dikarya</taxon>
        <taxon>Basidiomycota</taxon>
        <taxon>Agaricomycotina</taxon>
        <taxon>Agaricomycetes</taxon>
        <taxon>Polyporales</taxon>
        <taxon>Phanerochaetaceae</taxon>
        <taxon>Phanerochaete</taxon>
    </lineage>
</organism>
<protein>
    <recommendedName>
        <fullName evidence="2">Histone deacetylase domain-containing protein</fullName>
    </recommendedName>
</protein>
<feature type="region of interest" description="Disordered" evidence="1">
    <location>
        <begin position="415"/>
        <end position="501"/>
    </location>
</feature>
<name>A0A9P3GK52_9APHY</name>
<dbReference type="InterPro" id="IPR037138">
    <property type="entry name" value="His_deacetylse_dom_sf"/>
</dbReference>
<proteinExistence type="predicted"/>
<dbReference type="GO" id="GO:0010468">
    <property type="term" value="P:regulation of gene expression"/>
    <property type="evidence" value="ECO:0007669"/>
    <property type="project" value="UniProtKB-ARBA"/>
</dbReference>
<evidence type="ECO:0000313" key="3">
    <source>
        <dbReference type="EMBL" id="GJE96997.1"/>
    </source>
</evidence>
<keyword evidence="4" id="KW-1185">Reference proteome</keyword>
<dbReference type="Gene3D" id="3.40.800.20">
    <property type="entry name" value="Histone deacetylase domain"/>
    <property type="match status" value="1"/>
</dbReference>
<dbReference type="OrthoDB" id="5232919at2759"/>
<dbReference type="InterPro" id="IPR023801">
    <property type="entry name" value="His_deacetylse_dom"/>
</dbReference>
<feature type="domain" description="Histone deacetylase" evidence="2">
    <location>
        <begin position="15"/>
        <end position="308"/>
    </location>
</feature>
<comment type="caution">
    <text evidence="3">The sequence shown here is derived from an EMBL/GenBank/DDBJ whole genome shotgun (WGS) entry which is preliminary data.</text>
</comment>
<dbReference type="SUPFAM" id="SSF52768">
    <property type="entry name" value="Arginase/deacetylase"/>
    <property type="match status" value="1"/>
</dbReference>
<feature type="compositionally biased region" description="Low complexity" evidence="1">
    <location>
        <begin position="415"/>
        <end position="436"/>
    </location>
</feature>
<dbReference type="PRINTS" id="PR01270">
    <property type="entry name" value="HDASUPER"/>
</dbReference>
<sequence length="501" mass="53450">MLTIIRTHASVNILESDLVRFVHGDSLVDALALYCKCGLSSSTWGERDQQAEKGEPYDLYLAETSMKAMDGAVGAILEAVNSVCNAAKDGQTDAPRTAPRAFVVIRPPGHHCDRSTPAGFCFINNIMIAAEHVFDIDLHHGDGTQRLILENRLGPSFFYGGIHDAKSFPCTDSEGQREALVQVARGEHTRCLGIHNVPLRAHRKPARFWEAYRTTYSAIITRATEAIEVSGDADDVLVIISCGFDASEHEDPHISLGKVHVPTEFYRRFTAEACAFADKYASGRLVSVLEGGYSDHALVSGTMAHVGALAEAGGATVDPKWWAKGALDKVRGQTSMHALSDPEMQIIECTQKPRAPGGKVVASWLKRTQEISRSLLEPVVTSKPVILPLAVAHAASPFAVAPRLSLHLPGIPVPSASSSKVAPPGGTSGSATPPSTQLIFTTTKRPRDGDDDVAPSATKLRVGLHRSGTSTCTPAAAAGPSRETAAPHLPPPMTLESTKSL</sequence>
<dbReference type="GO" id="GO:0005634">
    <property type="term" value="C:nucleus"/>
    <property type="evidence" value="ECO:0007669"/>
    <property type="project" value="TreeGrafter"/>
</dbReference>
<evidence type="ECO:0000256" key="1">
    <source>
        <dbReference type="SAM" id="MobiDB-lite"/>
    </source>
</evidence>
<dbReference type="PANTHER" id="PTHR47558">
    <property type="entry name" value="HISTONE DEACETYLASE HOS3"/>
    <property type="match status" value="1"/>
</dbReference>
<dbReference type="EMBL" id="BPQB01000066">
    <property type="protein sequence ID" value="GJE96997.1"/>
    <property type="molecule type" value="Genomic_DNA"/>
</dbReference>
<dbReference type="InterPro" id="IPR053244">
    <property type="entry name" value="HDAC_HD_type_1"/>
</dbReference>